<feature type="transmembrane region" description="Helical" evidence="1">
    <location>
        <begin position="236"/>
        <end position="256"/>
    </location>
</feature>
<evidence type="ECO:0000313" key="3">
    <source>
        <dbReference type="Proteomes" id="UP001183390"/>
    </source>
</evidence>
<keyword evidence="1" id="KW-1133">Transmembrane helix</keyword>
<sequence>MRRTVIFARLTLFNMLRLVRGPFLLPGALLAALYVWVVSNEYSSSVEEWYGILSLIGLLLGAVGFAAVTPSAVREARYPGTSTTPLERTGRTLSVALSALPPLWLLLGAIALFMYTDDPGGPVGIVSPFALPVPFLMVAAGPLASLLLSVWTRSYLPLIIVALCLPVYLVYNGFLLSERFNNAVSRATTAAQQVISPFQNPSVSLAEPTLFSLVYTLLMTGVLTALVVGARRRGRVLVTSTVTAVVLGAGAFGVTVQGNRANPWDRSYTDDEVYGVDGPAPCMELDGLTYCPLPGYEPWVENWHSTFSEVLGELPASVREGAPLVWQDALYYDRSLPETDRPVLVLYDDLDPDWAYWQGYVFLDFLRKALGMAISDTGPYGDSFCRSNGQARTPVIAWVVDTVTSRHGLEGLDRADSLAGVLSELTASPIDLEVARALTERPHDEVSAMVHGHWDRIASGEMSTPELARELEIPITDASTEPAPGEAWDAVFPELEKGIYQAWDVDSPPCAPSHRTPA</sequence>
<accession>A0ABU2MBU5</accession>
<reference evidence="3" key="1">
    <citation type="submission" date="2023-07" db="EMBL/GenBank/DDBJ databases">
        <title>30 novel species of actinomycetes from the DSMZ collection.</title>
        <authorList>
            <person name="Nouioui I."/>
        </authorList>
    </citation>
    <scope>NUCLEOTIDE SEQUENCE [LARGE SCALE GENOMIC DNA]</scope>
    <source>
        <strain evidence="3">DSM 44743</strain>
    </source>
</reference>
<dbReference type="RefSeq" id="WP_311512238.1">
    <property type="nucleotide sequence ID" value="NZ_JAVREP010000008.1"/>
</dbReference>
<keyword evidence="3" id="KW-1185">Reference proteome</keyword>
<evidence type="ECO:0000256" key="1">
    <source>
        <dbReference type="SAM" id="Phobius"/>
    </source>
</evidence>
<feature type="transmembrane region" description="Helical" evidence="1">
    <location>
        <begin position="155"/>
        <end position="174"/>
    </location>
</feature>
<evidence type="ECO:0008006" key="4">
    <source>
        <dbReference type="Google" id="ProtNLM"/>
    </source>
</evidence>
<feature type="transmembrane region" description="Helical" evidence="1">
    <location>
        <begin position="21"/>
        <end position="37"/>
    </location>
</feature>
<proteinExistence type="predicted"/>
<feature type="transmembrane region" description="Helical" evidence="1">
    <location>
        <begin position="210"/>
        <end position="229"/>
    </location>
</feature>
<feature type="transmembrane region" description="Helical" evidence="1">
    <location>
        <begin position="93"/>
        <end position="113"/>
    </location>
</feature>
<dbReference type="Proteomes" id="UP001183390">
    <property type="component" value="Unassembled WGS sequence"/>
</dbReference>
<evidence type="ECO:0000313" key="2">
    <source>
        <dbReference type="EMBL" id="MDT0329600.1"/>
    </source>
</evidence>
<feature type="transmembrane region" description="Helical" evidence="1">
    <location>
        <begin position="49"/>
        <end position="73"/>
    </location>
</feature>
<comment type="caution">
    <text evidence="2">The sequence shown here is derived from an EMBL/GenBank/DDBJ whole genome shotgun (WGS) entry which is preliminary data.</text>
</comment>
<protein>
    <recommendedName>
        <fullName evidence="4">ABC transporter permease</fullName>
    </recommendedName>
</protein>
<feature type="transmembrane region" description="Helical" evidence="1">
    <location>
        <begin position="125"/>
        <end position="148"/>
    </location>
</feature>
<keyword evidence="1" id="KW-0472">Membrane</keyword>
<gene>
    <name evidence="2" type="ORF">RM479_14360</name>
</gene>
<name>A0ABU2MBU5_9ACTN</name>
<organism evidence="2 3">
    <name type="scientific">Nocardiopsis lambiniae</name>
    <dbReference type="NCBI Taxonomy" id="3075539"/>
    <lineage>
        <taxon>Bacteria</taxon>
        <taxon>Bacillati</taxon>
        <taxon>Actinomycetota</taxon>
        <taxon>Actinomycetes</taxon>
        <taxon>Streptosporangiales</taxon>
        <taxon>Nocardiopsidaceae</taxon>
        <taxon>Nocardiopsis</taxon>
    </lineage>
</organism>
<dbReference type="EMBL" id="JAVREP010000008">
    <property type="protein sequence ID" value="MDT0329600.1"/>
    <property type="molecule type" value="Genomic_DNA"/>
</dbReference>
<keyword evidence="1" id="KW-0812">Transmembrane</keyword>